<comment type="caution">
    <text evidence="2">The sequence shown here is derived from an EMBL/GenBank/DDBJ whole genome shotgun (WGS) entry which is preliminary data.</text>
</comment>
<dbReference type="Pfam" id="PF08486">
    <property type="entry name" value="SpoIID"/>
    <property type="match status" value="1"/>
</dbReference>
<reference evidence="2" key="1">
    <citation type="journal article" date="2020" name="mSystems">
        <title>Genome- and Community-Level Interaction Insights into Carbon Utilization and Element Cycling Functions of Hydrothermarchaeota in Hydrothermal Sediment.</title>
        <authorList>
            <person name="Zhou Z."/>
            <person name="Liu Y."/>
            <person name="Xu W."/>
            <person name="Pan J."/>
            <person name="Luo Z.H."/>
            <person name="Li M."/>
        </authorList>
    </citation>
    <scope>NUCLEOTIDE SEQUENCE [LARGE SCALE GENOMIC DNA]</scope>
    <source>
        <strain evidence="2">HyVt-456</strain>
    </source>
</reference>
<dbReference type="GO" id="GO:0030435">
    <property type="term" value="P:sporulation resulting in formation of a cellular spore"/>
    <property type="evidence" value="ECO:0007669"/>
    <property type="project" value="InterPro"/>
</dbReference>
<gene>
    <name evidence="2" type="ORF">ENJ10_14250</name>
</gene>
<dbReference type="PROSITE" id="PS51257">
    <property type="entry name" value="PROKAR_LIPOPROTEIN"/>
    <property type="match status" value="1"/>
</dbReference>
<proteinExistence type="predicted"/>
<dbReference type="AlphaFoldDB" id="A0A7V1PVW0"/>
<organism evidence="2">
    <name type="scientific">Caldithrix abyssi</name>
    <dbReference type="NCBI Taxonomy" id="187145"/>
    <lineage>
        <taxon>Bacteria</taxon>
        <taxon>Pseudomonadati</taxon>
        <taxon>Calditrichota</taxon>
        <taxon>Calditrichia</taxon>
        <taxon>Calditrichales</taxon>
        <taxon>Calditrichaceae</taxon>
        <taxon>Caldithrix</taxon>
    </lineage>
</organism>
<protein>
    <submittedName>
        <fullName evidence="2">SpoIID/LytB domain-containing protein</fullName>
    </submittedName>
</protein>
<feature type="domain" description="Sporulation stage II protein D amidase enhancer LytB N-terminal" evidence="1">
    <location>
        <begin position="129"/>
        <end position="221"/>
    </location>
</feature>
<evidence type="ECO:0000313" key="2">
    <source>
        <dbReference type="EMBL" id="HED11847.1"/>
    </source>
</evidence>
<dbReference type="InterPro" id="IPR013486">
    <property type="entry name" value="SpoIID/LytB"/>
</dbReference>
<name>A0A7V1PVW0_CALAY</name>
<dbReference type="EMBL" id="DRLD01000404">
    <property type="protein sequence ID" value="HED11847.1"/>
    <property type="molecule type" value="Genomic_DNA"/>
</dbReference>
<dbReference type="Proteomes" id="UP000886005">
    <property type="component" value="Unassembled WGS sequence"/>
</dbReference>
<evidence type="ECO:0000259" key="1">
    <source>
        <dbReference type="Pfam" id="PF08486"/>
    </source>
</evidence>
<dbReference type="InterPro" id="IPR013693">
    <property type="entry name" value="SpoIID/LytB_N"/>
</dbReference>
<sequence>MGLEKKLLAAGLLLFLLLASCSPRLQKRERPAPPSPPIRVLLAEIASVDSLEFSGLYHLQTEEARYAFGRQAPKVFFRVDSSGFRIYNNKRFFQFRTTHRVSFNPAEPSSGIRYRGKSYAGRIALVYKNRKLLLIEQLPLEKYIAGVVPAEIFTNKSEWFEAVKAQAVCARTYAYKKMKSRQNADFDVYSDVRDQAYGGTGRQTLLGNKATEQTRGSVLYYKDSLAHTYFHACDGGVSEAVEDVWGQKNRPYLNSRQDVLNDSFSCRTSPVFRWRQTRSMAQLDSAYAFMFGHGFSDSTVSDTTRIALSLRVASRTPSGRVRQLELRYGKEKRILSGYAIRRFLAWPLGGYLPSTLFRLEKKGDKLHIIGGGNGHGVGLCQYGAMGRSEKGMRFYHILQSYYPGTHLEKVY</sequence>
<accession>A0A7V1PVW0</accession>
<dbReference type="NCBIfam" id="TIGR02669">
    <property type="entry name" value="SpoIID_LytB"/>
    <property type="match status" value="1"/>
</dbReference>